<name>A0A9X3RJG2_9CORY</name>
<evidence type="ECO:0000259" key="1">
    <source>
        <dbReference type="Pfam" id="PF13280"/>
    </source>
</evidence>
<dbReference type="Proteomes" id="UP001146468">
    <property type="component" value="Unassembled WGS sequence"/>
</dbReference>
<dbReference type="PANTHER" id="PTHR34580">
    <property type="match status" value="1"/>
</dbReference>
<evidence type="ECO:0000259" key="3">
    <source>
        <dbReference type="Pfam" id="PF25583"/>
    </source>
</evidence>
<dbReference type="InterPro" id="IPR026881">
    <property type="entry name" value="WYL_dom"/>
</dbReference>
<dbReference type="PANTHER" id="PTHR34580:SF1">
    <property type="entry name" value="PROTEIN PAFC"/>
    <property type="match status" value="1"/>
</dbReference>
<dbReference type="Pfam" id="PF19187">
    <property type="entry name" value="HTH_PafC"/>
    <property type="match status" value="1"/>
</dbReference>
<dbReference type="PROSITE" id="PS52050">
    <property type="entry name" value="WYL"/>
    <property type="match status" value="1"/>
</dbReference>
<comment type="caution">
    <text evidence="4">The sequence shown here is derived from an EMBL/GenBank/DDBJ whole genome shotgun (WGS) entry which is preliminary data.</text>
</comment>
<dbReference type="InterPro" id="IPR028349">
    <property type="entry name" value="PafC-like"/>
</dbReference>
<dbReference type="Pfam" id="PF25583">
    <property type="entry name" value="WCX"/>
    <property type="match status" value="1"/>
</dbReference>
<feature type="domain" description="WYL" evidence="1">
    <location>
        <begin position="142"/>
        <end position="206"/>
    </location>
</feature>
<keyword evidence="5" id="KW-1185">Reference proteome</keyword>
<dbReference type="RefSeq" id="WP_269964468.1">
    <property type="nucleotide sequence ID" value="NZ_JAKMUS010000001.1"/>
</dbReference>
<proteinExistence type="predicted"/>
<feature type="domain" description="PafC HTH" evidence="2">
    <location>
        <begin position="12"/>
        <end position="123"/>
    </location>
</feature>
<dbReference type="PIRSF" id="PIRSF016838">
    <property type="entry name" value="PafC"/>
    <property type="match status" value="1"/>
</dbReference>
<feature type="domain" description="WCX" evidence="3">
    <location>
        <begin position="239"/>
        <end position="310"/>
    </location>
</feature>
<sequence>MTKKDSPEKISNLVRTLNLIPYLHKHPNATPMEIARDLGYSHTDVMGDLQRLMLSGVGKRPEELIDLAPEWSGVTVIDDQGMNAPLRLTPTEANALLLTLESLETMPGLIDHSAVTSAAQKIREVMSNVGVSDAEHPDTPGALGPISEALSQRRMLRLTYYSATSDTTRERTVAPVGIFHRDGNTYLSAVEEGTAKTFRVDRIKEALLIDDPVPASASTPGSSVYNAADPFGFGDAKVATLRIHPEATWLADFWQIELHDERDRGWVVATMPYGSDDWLVRFCLSQADRVDVVEPIHIAEELAARGKAALERYA</sequence>
<organism evidence="4 5">
    <name type="scientific">Corynebacterium meitnerae</name>
    <dbReference type="NCBI Taxonomy" id="2913498"/>
    <lineage>
        <taxon>Bacteria</taxon>
        <taxon>Bacillati</taxon>
        <taxon>Actinomycetota</taxon>
        <taxon>Actinomycetes</taxon>
        <taxon>Mycobacteriales</taxon>
        <taxon>Corynebacteriaceae</taxon>
        <taxon>Corynebacterium</taxon>
    </lineage>
</organism>
<dbReference type="InterPro" id="IPR043839">
    <property type="entry name" value="PafC_HTH"/>
</dbReference>
<reference evidence="4" key="1">
    <citation type="submission" date="2022-02" db="EMBL/GenBank/DDBJ databases">
        <title>Corynebacterium sp. from urogenital microbiome.</title>
        <authorList>
            <person name="Cappelli E.A."/>
            <person name="Ribeiro T.G."/>
            <person name="Peixe L."/>
        </authorList>
    </citation>
    <scope>NUCLEOTIDE SEQUENCE</scope>
    <source>
        <strain evidence="4">C8Ua_172</strain>
    </source>
</reference>
<evidence type="ECO:0000313" key="4">
    <source>
        <dbReference type="EMBL" id="MCZ9293002.1"/>
    </source>
</evidence>
<dbReference type="EMBL" id="JAKMUS010000001">
    <property type="protein sequence ID" value="MCZ9293002.1"/>
    <property type="molecule type" value="Genomic_DNA"/>
</dbReference>
<evidence type="ECO:0000313" key="5">
    <source>
        <dbReference type="Proteomes" id="UP001146468"/>
    </source>
</evidence>
<dbReference type="AlphaFoldDB" id="A0A9X3RJG2"/>
<dbReference type="Pfam" id="PF13280">
    <property type="entry name" value="WYL"/>
    <property type="match status" value="1"/>
</dbReference>
<protein>
    <submittedName>
        <fullName evidence="4">WYL domain-containing protein</fullName>
    </submittedName>
</protein>
<dbReference type="InterPro" id="IPR057727">
    <property type="entry name" value="WCX_dom"/>
</dbReference>
<gene>
    <name evidence="4" type="ORF">L8U60_00690</name>
</gene>
<evidence type="ECO:0000259" key="2">
    <source>
        <dbReference type="Pfam" id="PF19187"/>
    </source>
</evidence>
<dbReference type="InterPro" id="IPR051534">
    <property type="entry name" value="CBASS_pafABC_assoc_protein"/>
</dbReference>
<accession>A0A9X3RJG2</accession>